<proteinExistence type="predicted"/>
<accession>A0A1A8NE09</accession>
<evidence type="ECO:0000313" key="1">
    <source>
        <dbReference type="EMBL" id="SBR67084.1"/>
    </source>
</evidence>
<reference evidence="1" key="1">
    <citation type="submission" date="2016-05" db="EMBL/GenBank/DDBJ databases">
        <authorList>
            <person name="Lavstsen T."/>
            <person name="Jespersen J.S."/>
        </authorList>
    </citation>
    <scope>NUCLEOTIDE SEQUENCE</scope>
    <source>
        <tissue evidence="1">Brain</tissue>
    </source>
</reference>
<reference evidence="1" key="2">
    <citation type="submission" date="2016-06" db="EMBL/GenBank/DDBJ databases">
        <title>The genome of a short-lived fish provides insights into sex chromosome evolution and the genetic control of aging.</title>
        <authorList>
            <person name="Reichwald K."/>
            <person name="Felder M."/>
            <person name="Petzold A."/>
            <person name="Koch P."/>
            <person name="Groth M."/>
            <person name="Platzer M."/>
        </authorList>
    </citation>
    <scope>NUCLEOTIDE SEQUENCE</scope>
    <source>
        <tissue evidence="1">Brain</tissue>
    </source>
</reference>
<gene>
    <name evidence="1" type="primary">Nfu_g_1_006975</name>
</gene>
<name>A0A1A8NE09_9TELE</name>
<dbReference type="EMBL" id="HAEH01001534">
    <property type="protein sequence ID" value="SBR67084.1"/>
    <property type="molecule type" value="Transcribed_RNA"/>
</dbReference>
<organism evidence="1">
    <name type="scientific">Nothobranchius rachovii</name>
    <name type="common">bluefin notho</name>
    <dbReference type="NCBI Taxonomy" id="451742"/>
    <lineage>
        <taxon>Eukaryota</taxon>
        <taxon>Metazoa</taxon>
        <taxon>Chordata</taxon>
        <taxon>Craniata</taxon>
        <taxon>Vertebrata</taxon>
        <taxon>Euteleostomi</taxon>
        <taxon>Actinopterygii</taxon>
        <taxon>Neopterygii</taxon>
        <taxon>Teleostei</taxon>
        <taxon>Neoteleostei</taxon>
        <taxon>Acanthomorphata</taxon>
        <taxon>Ovalentaria</taxon>
        <taxon>Atherinomorphae</taxon>
        <taxon>Cyprinodontiformes</taxon>
        <taxon>Nothobranchiidae</taxon>
        <taxon>Nothobranchius</taxon>
    </lineage>
</organism>
<dbReference type="AlphaFoldDB" id="A0A1A8NE09"/>
<feature type="non-terminal residue" evidence="1">
    <location>
        <position position="122"/>
    </location>
</feature>
<feature type="non-terminal residue" evidence="1">
    <location>
        <position position="1"/>
    </location>
</feature>
<sequence>QKLADQSHLRDSNMICDSMIFPDMISPSPTSHCVCTELLQVQCHILIFCALPFAQCPSSSLLLHASCPSSFFFCCFHFPKSCSLYPHPEISLLKVIKESVASVIFAHRKQRLLLTLDASQND</sequence>
<protein>
    <submittedName>
        <fullName evidence="1">Uncharacterized protein</fullName>
    </submittedName>
</protein>